<evidence type="ECO:0000313" key="9">
    <source>
        <dbReference type="EMBL" id="GAA3596093.1"/>
    </source>
</evidence>
<keyword evidence="6" id="KW-0645">Protease</keyword>
<comment type="caution">
    <text evidence="9">The sequence shown here is derived from an EMBL/GenBank/DDBJ whole genome shotgun (WGS) entry which is preliminary data.</text>
</comment>
<dbReference type="InterPro" id="IPR019758">
    <property type="entry name" value="Pept_S26A_signal_pept_1_CS"/>
</dbReference>
<dbReference type="CDD" id="cd06530">
    <property type="entry name" value="S26_SPase_I"/>
    <property type="match status" value="1"/>
</dbReference>
<dbReference type="Proteomes" id="UP001501074">
    <property type="component" value="Unassembled WGS sequence"/>
</dbReference>
<keyword evidence="6" id="KW-1133">Transmembrane helix</keyword>
<evidence type="ECO:0000313" key="10">
    <source>
        <dbReference type="Proteomes" id="UP001501074"/>
    </source>
</evidence>
<dbReference type="EC" id="3.4.21.89" evidence="4 6"/>
<feature type="compositionally biased region" description="Basic residues" evidence="7">
    <location>
        <begin position="50"/>
        <end position="70"/>
    </location>
</feature>
<protein>
    <recommendedName>
        <fullName evidence="4 6">Signal peptidase I</fullName>
        <ecNumber evidence="4 6">3.4.21.89</ecNumber>
    </recommendedName>
</protein>
<dbReference type="Pfam" id="PF10502">
    <property type="entry name" value="Peptidase_S26"/>
    <property type="match status" value="1"/>
</dbReference>
<proteinExistence type="inferred from homology"/>
<feature type="domain" description="Peptidase S26" evidence="8">
    <location>
        <begin position="89"/>
        <end position="282"/>
    </location>
</feature>
<evidence type="ECO:0000259" key="8">
    <source>
        <dbReference type="Pfam" id="PF10502"/>
    </source>
</evidence>
<accession>A0ABP6Z163</accession>
<dbReference type="PANTHER" id="PTHR43390:SF1">
    <property type="entry name" value="CHLOROPLAST PROCESSING PEPTIDASE"/>
    <property type="match status" value="1"/>
</dbReference>
<evidence type="ECO:0000256" key="1">
    <source>
        <dbReference type="ARBA" id="ARBA00000677"/>
    </source>
</evidence>
<dbReference type="InterPro" id="IPR000223">
    <property type="entry name" value="Pept_S26A_signal_pept_1"/>
</dbReference>
<feature type="compositionally biased region" description="Basic and acidic residues" evidence="7">
    <location>
        <begin position="12"/>
        <end position="24"/>
    </location>
</feature>
<dbReference type="PROSITE" id="PS00761">
    <property type="entry name" value="SPASE_I_3"/>
    <property type="match status" value="1"/>
</dbReference>
<feature type="region of interest" description="Disordered" evidence="7">
    <location>
        <begin position="1"/>
        <end position="77"/>
    </location>
</feature>
<gene>
    <name evidence="9" type="ORF">GCM10022223_09100</name>
</gene>
<dbReference type="NCBIfam" id="TIGR02227">
    <property type="entry name" value="sigpep_I_bact"/>
    <property type="match status" value="1"/>
</dbReference>
<keyword evidence="10" id="KW-1185">Reference proteome</keyword>
<keyword evidence="6" id="KW-0812">Transmembrane</keyword>
<dbReference type="InterPro" id="IPR019533">
    <property type="entry name" value="Peptidase_S26"/>
</dbReference>
<feature type="compositionally biased region" description="Basic and acidic residues" evidence="7">
    <location>
        <begin position="38"/>
        <end position="49"/>
    </location>
</feature>
<comment type="catalytic activity">
    <reaction evidence="1 6">
        <text>Cleavage of hydrophobic, N-terminal signal or leader sequences from secreted and periplasmic proteins.</text>
        <dbReference type="EC" id="3.4.21.89"/>
    </reaction>
</comment>
<organism evidence="9 10">
    <name type="scientific">Kineosporia mesophila</name>
    <dbReference type="NCBI Taxonomy" id="566012"/>
    <lineage>
        <taxon>Bacteria</taxon>
        <taxon>Bacillati</taxon>
        <taxon>Actinomycetota</taxon>
        <taxon>Actinomycetes</taxon>
        <taxon>Kineosporiales</taxon>
        <taxon>Kineosporiaceae</taxon>
        <taxon>Kineosporia</taxon>
    </lineage>
</organism>
<reference evidence="10" key="1">
    <citation type="journal article" date="2019" name="Int. J. Syst. Evol. Microbiol.">
        <title>The Global Catalogue of Microorganisms (GCM) 10K type strain sequencing project: providing services to taxonomists for standard genome sequencing and annotation.</title>
        <authorList>
            <consortium name="The Broad Institute Genomics Platform"/>
            <consortium name="The Broad Institute Genome Sequencing Center for Infectious Disease"/>
            <person name="Wu L."/>
            <person name="Ma J."/>
        </authorList>
    </citation>
    <scope>NUCLEOTIDE SEQUENCE [LARGE SCALE GENOMIC DNA]</scope>
    <source>
        <strain evidence="10">JCM 16902</strain>
    </source>
</reference>
<evidence type="ECO:0000256" key="7">
    <source>
        <dbReference type="SAM" id="MobiDB-lite"/>
    </source>
</evidence>
<comment type="subcellular location">
    <subcellularLocation>
        <location evidence="2">Cell membrane</location>
        <topology evidence="2">Single-pass type II membrane protein</topology>
    </subcellularLocation>
    <subcellularLocation>
        <location evidence="6">Membrane</location>
        <topology evidence="6">Single-pass type II membrane protein</topology>
    </subcellularLocation>
</comment>
<evidence type="ECO:0000256" key="3">
    <source>
        <dbReference type="ARBA" id="ARBA00009370"/>
    </source>
</evidence>
<name>A0ABP6Z163_9ACTN</name>
<evidence type="ECO:0000256" key="5">
    <source>
        <dbReference type="ARBA" id="ARBA00022801"/>
    </source>
</evidence>
<dbReference type="InterPro" id="IPR036286">
    <property type="entry name" value="LexA/Signal_pep-like_sf"/>
</dbReference>
<evidence type="ECO:0000256" key="6">
    <source>
        <dbReference type="RuleBase" id="RU362042"/>
    </source>
</evidence>
<dbReference type="PRINTS" id="PR00727">
    <property type="entry name" value="LEADERPTASE"/>
</dbReference>
<sequence>MTSGVSSHRAPGRPDPDEGEEAWRRARRTPASRPRGMSRRDALDAERVRAGKPPRPKKSGPGKFRPLAHRPKPEDPPLTPVQAAGFLVREVFLVLLIALGLSLLIKTYLMQAFFIPSSSMENTLQVGDRVLVSKMTPGPFTLNRGDIVVFQDPGGWLPASEKTPASSPTVERVHSALMFVGLMPSDADNHLIKRLIGLPGDKVVCCDKQGRVTVNGTPVDEPYVKTGSAPSEDEFTVTVPADHVWVMGDNRGDSADSRYHRDNADGTVPIDNVVGVAFARVWPLKRMSPLTNPSEVFDAVDSS</sequence>
<evidence type="ECO:0000256" key="4">
    <source>
        <dbReference type="ARBA" id="ARBA00013208"/>
    </source>
</evidence>
<evidence type="ECO:0000256" key="2">
    <source>
        <dbReference type="ARBA" id="ARBA00004401"/>
    </source>
</evidence>
<dbReference type="Gene3D" id="2.10.109.10">
    <property type="entry name" value="Umud Fragment, subunit A"/>
    <property type="match status" value="1"/>
</dbReference>
<feature type="transmembrane region" description="Helical" evidence="6">
    <location>
        <begin position="86"/>
        <end position="105"/>
    </location>
</feature>
<dbReference type="SUPFAM" id="SSF51306">
    <property type="entry name" value="LexA/Signal peptidase"/>
    <property type="match status" value="1"/>
</dbReference>
<dbReference type="PANTHER" id="PTHR43390">
    <property type="entry name" value="SIGNAL PEPTIDASE I"/>
    <property type="match status" value="1"/>
</dbReference>
<keyword evidence="5 6" id="KW-0378">Hydrolase</keyword>
<keyword evidence="6" id="KW-0472">Membrane</keyword>
<comment type="similarity">
    <text evidence="3 6">Belongs to the peptidase S26 family.</text>
</comment>
<dbReference type="EMBL" id="BAAAZO010000001">
    <property type="protein sequence ID" value="GAA3596093.1"/>
    <property type="molecule type" value="Genomic_DNA"/>
</dbReference>